<name>A0ABR8SUD7_9BACL</name>
<reference evidence="1 2" key="1">
    <citation type="submission" date="2020-08" db="EMBL/GenBank/DDBJ databases">
        <title>A Genomic Blueprint of the Chicken Gut Microbiome.</title>
        <authorList>
            <person name="Gilroy R."/>
            <person name="Ravi A."/>
            <person name="Getino M."/>
            <person name="Pursley I."/>
            <person name="Horton D.L."/>
            <person name="Alikhan N.-F."/>
            <person name="Baker D."/>
            <person name="Gharbi K."/>
            <person name="Hall N."/>
            <person name="Watson M."/>
            <person name="Adriaenssens E.M."/>
            <person name="Foster-Nyarko E."/>
            <person name="Jarju S."/>
            <person name="Secka A."/>
            <person name="Antonio M."/>
            <person name="Oren A."/>
            <person name="Chaudhuri R."/>
            <person name="La Ragione R.M."/>
            <person name="Hildebrand F."/>
            <person name="Pallen M.J."/>
        </authorList>
    </citation>
    <scope>NUCLEOTIDE SEQUENCE [LARGE SCALE GENOMIC DNA]</scope>
    <source>
        <strain evidence="1 2">Sa2BVA9</strain>
    </source>
</reference>
<dbReference type="RefSeq" id="WP_191798209.1">
    <property type="nucleotide sequence ID" value="NZ_JACSQL010000001.1"/>
</dbReference>
<comment type="caution">
    <text evidence="1">The sequence shown here is derived from an EMBL/GenBank/DDBJ whole genome shotgun (WGS) entry which is preliminary data.</text>
</comment>
<dbReference type="SUPFAM" id="SSF50475">
    <property type="entry name" value="FMN-binding split barrel"/>
    <property type="match status" value="1"/>
</dbReference>
<accession>A0ABR8SUD7</accession>
<evidence type="ECO:0000313" key="2">
    <source>
        <dbReference type="Proteomes" id="UP000608071"/>
    </source>
</evidence>
<dbReference type="EMBL" id="JACSQL010000001">
    <property type="protein sequence ID" value="MBD7967120.1"/>
    <property type="molecule type" value="Genomic_DNA"/>
</dbReference>
<organism evidence="1 2">
    <name type="scientific">Paenibacillus gallinarum</name>
    <dbReference type="NCBI Taxonomy" id="2762232"/>
    <lineage>
        <taxon>Bacteria</taxon>
        <taxon>Bacillati</taxon>
        <taxon>Bacillota</taxon>
        <taxon>Bacilli</taxon>
        <taxon>Bacillales</taxon>
        <taxon>Paenibacillaceae</taxon>
        <taxon>Paenibacillus</taxon>
    </lineage>
</organism>
<protein>
    <submittedName>
        <fullName evidence="1">Pyridoxamine 5'-phosphate oxidase family protein</fullName>
    </submittedName>
</protein>
<dbReference type="Proteomes" id="UP000608071">
    <property type="component" value="Unassembled WGS sequence"/>
</dbReference>
<proteinExistence type="predicted"/>
<dbReference type="Gene3D" id="2.30.110.10">
    <property type="entry name" value="Electron Transport, Fmn-binding Protein, Chain A"/>
    <property type="match status" value="1"/>
</dbReference>
<sequence>MMKTAIPEALMTLLSGEKLKDKQREAFLLQTVNEDGWPHSAMISVGEVLAADPYTFHLMLWPNTITTINLIRSNKAQLVIIHEGLVYYIKLRTKHHSAVNPDIHTGERFSARIHALKIDQAKYAKIETGIQVKLYNPDTVIERWQAQVEVLKHNPY</sequence>
<evidence type="ECO:0000313" key="1">
    <source>
        <dbReference type="EMBL" id="MBD7967120.1"/>
    </source>
</evidence>
<dbReference type="InterPro" id="IPR012349">
    <property type="entry name" value="Split_barrel_FMN-bd"/>
</dbReference>
<keyword evidence="2" id="KW-1185">Reference proteome</keyword>
<gene>
    <name evidence="1" type="ORF">H9647_03510</name>
</gene>